<feature type="transmembrane region" description="Helical" evidence="10">
    <location>
        <begin position="805"/>
        <end position="826"/>
    </location>
</feature>
<feature type="signal peptide" evidence="11">
    <location>
        <begin position="1"/>
        <end position="27"/>
    </location>
</feature>
<evidence type="ECO:0000256" key="10">
    <source>
        <dbReference type="SAM" id="Phobius"/>
    </source>
</evidence>
<organism evidence="14 15">
    <name type="scientific">Daucus carota subsp. sativus</name>
    <name type="common">Carrot</name>
    <dbReference type="NCBI Taxonomy" id="79200"/>
    <lineage>
        <taxon>Eukaryota</taxon>
        <taxon>Viridiplantae</taxon>
        <taxon>Streptophyta</taxon>
        <taxon>Embryophyta</taxon>
        <taxon>Tracheophyta</taxon>
        <taxon>Spermatophyta</taxon>
        <taxon>Magnoliopsida</taxon>
        <taxon>eudicotyledons</taxon>
        <taxon>Gunneridae</taxon>
        <taxon>Pentapetalae</taxon>
        <taxon>asterids</taxon>
        <taxon>campanulids</taxon>
        <taxon>Apiales</taxon>
        <taxon>Apiaceae</taxon>
        <taxon>Apioideae</taxon>
        <taxon>Scandiceae</taxon>
        <taxon>Daucinae</taxon>
        <taxon>Daucus</taxon>
        <taxon>Daucus sect. Daucus</taxon>
    </lineage>
</organism>
<evidence type="ECO:0000259" key="12">
    <source>
        <dbReference type="Pfam" id="PF11145"/>
    </source>
</evidence>
<dbReference type="InterPro" id="IPR021319">
    <property type="entry name" value="DUF2921"/>
</dbReference>
<evidence type="ECO:0000256" key="6">
    <source>
        <dbReference type="ARBA" id="ARBA00022692"/>
    </source>
</evidence>
<dbReference type="AlphaFoldDB" id="A0AAF0WPD5"/>
<keyword evidence="7" id="KW-0833">Ubl conjugation pathway</keyword>
<gene>
    <name evidence="14" type="ORF">DCAR_0311539</name>
</gene>
<dbReference type="EMBL" id="CP093345">
    <property type="protein sequence ID" value="WOG92276.1"/>
    <property type="molecule type" value="Genomic_DNA"/>
</dbReference>
<feature type="transmembrane region" description="Helical" evidence="10">
    <location>
        <begin position="877"/>
        <end position="899"/>
    </location>
</feature>
<evidence type="ECO:0000313" key="15">
    <source>
        <dbReference type="Proteomes" id="UP000077755"/>
    </source>
</evidence>
<sequence length="925" mass="104695">MLSSVQSKWPHTCILVLLILYKLTVSASKSSSVSYLKHCASVVPEATPTTYNANVSFPYLRTLTSFIKGNQRIFRRNSFYTSLTSVNFHSVRDIYETDLHGVYKIDAELSFSVYSNNNIYDLVSNSTHGRSSRRPRMYGQLIFLLHGFWSESSGKGCFIGSAPWYSSEGEPLNLEVMFKLNFSMSSTYSNSFVTGELKSLSHLNDESYFSPISILSFPEVTWYEYKLISEENLKGFNVFNNTKKRSVLGSQTGEICSIFNRNYITFNLEYASSCSSSLKNCSLLDGKPEYRPTSVSLHSIQCNEYENKMRFLVHLTNSSRVGGYEMFDPSTTLFGEGFWYEKTNSLVLVACKISSSNSFGDAHVGDCSFRLSLYYPSVWSIEHRDRAAGHIWTNKTAEDVGYFGMINFRTSDACIKAPSLKYEYTEIEKVNKFFPKKAVTREETFPTGHYHDMRFDMSVPNSEYFGWGSAEPIFIGDESYADFSVFIQQSRQGGFGKTLESQGRYAEVVSHNIPLNISYKLIFFSNGDAKLGAGHSSLNTSLNSFGQLVISAEGVYDAETGHLCMVGCRNLVSNNLLDCDILLNFQFSGSMKTQGGLVKGSMQSTREQSDELFFQHLNITSSRFSDSDAERSLWRIDLEITMILISNMNACIFVCFQLYHVKRYPSTVPYMSLVMLVILTLAHMVPLVLNFEAQFLRQHTRNIYLNSYSWLEVNEVIVRVAKMVAFLLQFQLLRLAWTARHTGDSNQSGISVAERKTLLVSLPIYIVGGMVAFFLKSTRNSHSKGPLALNCSRACQQQQNLWGDFIAYASLILDGFLFPQVLLNIFQMSRRSALSTPFVLGTTFVHSIPHAYHLYQAKNYVPAHDGPDVYVNRSAELYSSAWDIISPLVSLLLVAIIFLQQRYGGRFFLPKKFQGVEIMRRSVSN</sequence>
<dbReference type="GO" id="GO:0061630">
    <property type="term" value="F:ubiquitin protein ligase activity"/>
    <property type="evidence" value="ECO:0007669"/>
    <property type="project" value="UniProtKB-EC"/>
</dbReference>
<feature type="transmembrane region" description="Helical" evidence="10">
    <location>
        <begin position="673"/>
        <end position="696"/>
    </location>
</feature>
<dbReference type="Pfam" id="PF11145">
    <property type="entry name" value="DUF2921"/>
    <property type="match status" value="1"/>
</dbReference>
<reference evidence="14" key="1">
    <citation type="journal article" date="2016" name="Nat. Genet.">
        <title>A high-quality carrot genome assembly provides new insights into carotenoid accumulation and asterid genome evolution.</title>
        <authorList>
            <person name="Iorizzo M."/>
            <person name="Ellison S."/>
            <person name="Senalik D."/>
            <person name="Zeng P."/>
            <person name="Satapoomin P."/>
            <person name="Huang J."/>
            <person name="Bowman M."/>
            <person name="Iovene M."/>
            <person name="Sanseverino W."/>
            <person name="Cavagnaro P."/>
            <person name="Yildiz M."/>
            <person name="Macko-Podgorni A."/>
            <person name="Moranska E."/>
            <person name="Grzebelus E."/>
            <person name="Grzebelus D."/>
            <person name="Ashrafi H."/>
            <person name="Zheng Z."/>
            <person name="Cheng S."/>
            <person name="Spooner D."/>
            <person name="Van Deynze A."/>
            <person name="Simon P."/>
        </authorList>
    </citation>
    <scope>NUCLEOTIDE SEQUENCE</scope>
    <source>
        <tissue evidence="14">Leaf</tissue>
    </source>
</reference>
<keyword evidence="9 10" id="KW-0472">Membrane</keyword>
<feature type="domain" description="DUF2921" evidence="13">
    <location>
        <begin position="37"/>
        <end position="213"/>
    </location>
</feature>
<accession>A0AAF0WPD5</accession>
<evidence type="ECO:0000256" key="3">
    <source>
        <dbReference type="ARBA" id="ARBA00004906"/>
    </source>
</evidence>
<keyword evidence="5" id="KW-0808">Transferase</keyword>
<feature type="domain" description="SWEET-like" evidence="12">
    <location>
        <begin position="629"/>
        <end position="913"/>
    </location>
</feature>
<evidence type="ECO:0000259" key="13">
    <source>
        <dbReference type="Pfam" id="PF25333"/>
    </source>
</evidence>
<evidence type="ECO:0000256" key="2">
    <source>
        <dbReference type="ARBA" id="ARBA00004127"/>
    </source>
</evidence>
<feature type="transmembrane region" description="Helical" evidence="10">
    <location>
        <begin position="640"/>
        <end position="661"/>
    </location>
</feature>
<dbReference type="GO" id="GO:0012505">
    <property type="term" value="C:endomembrane system"/>
    <property type="evidence" value="ECO:0007669"/>
    <property type="project" value="UniProtKB-SubCell"/>
</dbReference>
<dbReference type="PANTHER" id="PTHR33389">
    <property type="entry name" value="FAMILY PROTEIN, PUTATIVE (DUF2921)-RELATED"/>
    <property type="match status" value="1"/>
</dbReference>
<evidence type="ECO:0000256" key="1">
    <source>
        <dbReference type="ARBA" id="ARBA00000900"/>
    </source>
</evidence>
<dbReference type="Proteomes" id="UP000077755">
    <property type="component" value="Chromosome 3"/>
</dbReference>
<evidence type="ECO:0000313" key="14">
    <source>
        <dbReference type="EMBL" id="WOG92276.1"/>
    </source>
</evidence>
<evidence type="ECO:0000256" key="11">
    <source>
        <dbReference type="SAM" id="SignalP"/>
    </source>
</evidence>
<dbReference type="PANTHER" id="PTHR33389:SF18">
    <property type="entry name" value="OS01G0677900 PROTEIN"/>
    <property type="match status" value="1"/>
</dbReference>
<comment type="pathway">
    <text evidence="3">Protein modification; protein ubiquitination.</text>
</comment>
<comment type="catalytic activity">
    <reaction evidence="1">
        <text>S-ubiquitinyl-[E2 ubiquitin-conjugating enzyme]-L-cysteine + [acceptor protein]-L-lysine = [E2 ubiquitin-conjugating enzyme]-L-cysteine + N(6)-ubiquitinyl-[acceptor protein]-L-lysine.</text>
        <dbReference type="EC" id="2.3.2.27"/>
    </reaction>
</comment>
<feature type="chain" id="PRO_5042168062" description="RING-type E3 ubiquitin transferase" evidence="11">
    <location>
        <begin position="28"/>
        <end position="925"/>
    </location>
</feature>
<proteinExistence type="predicted"/>
<feature type="transmembrane region" description="Helical" evidence="10">
    <location>
        <begin position="758"/>
        <end position="775"/>
    </location>
</feature>
<evidence type="ECO:0000256" key="5">
    <source>
        <dbReference type="ARBA" id="ARBA00022679"/>
    </source>
</evidence>
<keyword evidence="6 10" id="KW-0812">Transmembrane</keyword>
<keyword evidence="11" id="KW-0732">Signal</keyword>
<dbReference type="InterPro" id="IPR057425">
    <property type="entry name" value="DUF2921_N"/>
</dbReference>
<reference evidence="14" key="2">
    <citation type="submission" date="2022-03" db="EMBL/GenBank/DDBJ databases">
        <title>Draft title - Genomic analysis of global carrot germplasm unveils the trajectory of domestication and the origin of high carotenoid orange carrot.</title>
        <authorList>
            <person name="Iorizzo M."/>
            <person name="Ellison S."/>
            <person name="Senalik D."/>
            <person name="Macko-Podgorni A."/>
            <person name="Grzebelus D."/>
            <person name="Bostan H."/>
            <person name="Rolling W."/>
            <person name="Curaba J."/>
            <person name="Simon P."/>
        </authorList>
    </citation>
    <scope>NUCLEOTIDE SEQUENCE</scope>
    <source>
        <tissue evidence="14">Leaf</tissue>
    </source>
</reference>
<feature type="domain" description="DUF2921" evidence="13">
    <location>
        <begin position="266"/>
        <end position="406"/>
    </location>
</feature>
<dbReference type="OMA" id="PVRDRTM"/>
<feature type="transmembrane region" description="Helical" evidence="10">
    <location>
        <begin position="716"/>
        <end position="737"/>
    </location>
</feature>
<dbReference type="Pfam" id="PF25333">
    <property type="entry name" value="DUF2921_N"/>
    <property type="match status" value="3"/>
</dbReference>
<evidence type="ECO:0000256" key="4">
    <source>
        <dbReference type="ARBA" id="ARBA00012483"/>
    </source>
</evidence>
<evidence type="ECO:0000256" key="9">
    <source>
        <dbReference type="ARBA" id="ARBA00023136"/>
    </source>
</evidence>
<evidence type="ECO:0000256" key="8">
    <source>
        <dbReference type="ARBA" id="ARBA00022989"/>
    </source>
</evidence>
<keyword evidence="15" id="KW-1185">Reference proteome</keyword>
<protein>
    <recommendedName>
        <fullName evidence="4">RING-type E3 ubiquitin transferase</fullName>
        <ecNumber evidence="4">2.3.2.27</ecNumber>
    </recommendedName>
</protein>
<dbReference type="EC" id="2.3.2.27" evidence="4"/>
<evidence type="ECO:0000256" key="7">
    <source>
        <dbReference type="ARBA" id="ARBA00022786"/>
    </source>
</evidence>
<feature type="domain" description="DUF2921" evidence="13">
    <location>
        <begin position="433"/>
        <end position="617"/>
    </location>
</feature>
<keyword evidence="8 10" id="KW-1133">Transmembrane helix</keyword>
<feature type="transmembrane region" description="Helical" evidence="10">
    <location>
        <begin position="838"/>
        <end position="857"/>
    </location>
</feature>
<comment type="subcellular location">
    <subcellularLocation>
        <location evidence="2">Endomembrane system</location>
        <topology evidence="2">Multi-pass membrane protein</topology>
    </subcellularLocation>
</comment>
<name>A0AAF0WPD5_DAUCS</name>